<evidence type="ECO:0000259" key="1">
    <source>
        <dbReference type="Pfam" id="PF12961"/>
    </source>
</evidence>
<keyword evidence="5" id="KW-1185">Reference proteome</keyword>
<feature type="domain" description="DUF3850" evidence="1">
    <location>
        <begin position="15"/>
        <end position="87"/>
    </location>
</feature>
<dbReference type="EMBL" id="NGNV01000003">
    <property type="protein sequence ID" value="OYR88974.1"/>
    <property type="molecule type" value="Genomic_DNA"/>
</dbReference>
<reference evidence="3 4" key="1">
    <citation type="submission" date="2017-04" db="EMBL/GenBank/DDBJ databases">
        <authorList>
            <person name="Afonso C.L."/>
            <person name="Miller P.J."/>
            <person name="Scott M.A."/>
            <person name="Spackman E."/>
            <person name="Goraichik I."/>
            <person name="Dimitrov K.M."/>
            <person name="Suarez D.L."/>
            <person name="Swayne D.E."/>
        </authorList>
    </citation>
    <scope>NUCLEOTIDE SEQUENCE [LARGE SCALE GENOMIC DNA]</scope>
    <source>
        <strain evidence="3 4">609q</strain>
    </source>
</reference>
<name>A0A256LHR8_9LACO</name>
<accession>A0A256LHR8</accession>
<dbReference type="Pfam" id="PF12961">
    <property type="entry name" value="DUF3850"/>
    <property type="match status" value="1"/>
</dbReference>
<proteinExistence type="predicted"/>
<reference evidence="2 5" key="2">
    <citation type="submission" date="2017-05" db="EMBL/GenBank/DDBJ databases">
        <authorList>
            <person name="Lin X.B."/>
            <person name="Stothard P."/>
            <person name="Tasseva G."/>
            <person name="Walter J."/>
        </authorList>
    </citation>
    <scope>NUCLEOTIDE SEQUENCE [LARGE SCALE GENOMIC DNA]</scope>
    <source>
        <strain evidence="2 5">609u</strain>
    </source>
</reference>
<evidence type="ECO:0000313" key="3">
    <source>
        <dbReference type="EMBL" id="OYR92988.1"/>
    </source>
</evidence>
<dbReference type="SUPFAM" id="SSF88697">
    <property type="entry name" value="PUA domain-like"/>
    <property type="match status" value="1"/>
</dbReference>
<evidence type="ECO:0000313" key="5">
    <source>
        <dbReference type="Proteomes" id="UP000216316"/>
    </source>
</evidence>
<dbReference type="Proteomes" id="UP000215828">
    <property type="component" value="Unassembled WGS sequence"/>
</dbReference>
<reference evidence="4 5" key="3">
    <citation type="submission" date="2017-09" db="EMBL/GenBank/DDBJ databases">
        <title>Tripartite evolution among Lactobacillus johnsonii, Lactobacillus taiwanensis, Lactobacillus reuteri and their rodent host.</title>
        <authorList>
            <person name="Wang T."/>
            <person name="Knowles S."/>
            <person name="Cheng C."/>
        </authorList>
    </citation>
    <scope>NUCLEOTIDE SEQUENCE [LARGE SCALE GENOMIC DNA]</scope>
    <source>
        <strain evidence="3 4">609q</strain>
        <strain evidence="2 5">609u</strain>
    </source>
</reference>
<comment type="caution">
    <text evidence="3">The sequence shown here is derived from an EMBL/GenBank/DDBJ whole genome shotgun (WGS) entry which is preliminary data.</text>
</comment>
<dbReference type="EMBL" id="NGNX01000005">
    <property type="protein sequence ID" value="OYR92988.1"/>
    <property type="molecule type" value="Genomic_DNA"/>
</dbReference>
<sequence length="131" mass="15484">MEKKTRKALEEPHGVHILKIQPEYFRAQAEGKKNFEIRENDRNFNVGDELWLREYDPKAEAYTENSLVVKVTYITSYMQQENYVVLGTKLEAFVCSRCHDECEPEETTKLSNGEYICDFCKFILKEDEQQC</sequence>
<dbReference type="InterPro" id="IPR039440">
    <property type="entry name" value="DUF3850"/>
</dbReference>
<dbReference type="InterPro" id="IPR015947">
    <property type="entry name" value="PUA-like_sf"/>
</dbReference>
<organism evidence="3 4">
    <name type="scientific">Lactobacillus taiwanensis</name>
    <dbReference type="NCBI Taxonomy" id="508451"/>
    <lineage>
        <taxon>Bacteria</taxon>
        <taxon>Bacillati</taxon>
        <taxon>Bacillota</taxon>
        <taxon>Bacilli</taxon>
        <taxon>Lactobacillales</taxon>
        <taxon>Lactobacillaceae</taxon>
        <taxon>Lactobacillus</taxon>
    </lineage>
</organism>
<evidence type="ECO:0000313" key="4">
    <source>
        <dbReference type="Proteomes" id="UP000215828"/>
    </source>
</evidence>
<evidence type="ECO:0000313" key="2">
    <source>
        <dbReference type="EMBL" id="OYR88974.1"/>
    </source>
</evidence>
<dbReference type="RefSeq" id="WP_094495838.1">
    <property type="nucleotide sequence ID" value="NZ_NGNV01000003.1"/>
</dbReference>
<protein>
    <recommendedName>
        <fullName evidence="1">DUF3850 domain-containing protein</fullName>
    </recommendedName>
</protein>
<gene>
    <name evidence="2" type="ORF">CBF53_01315</name>
    <name evidence="3" type="ORF">CBF70_01940</name>
</gene>
<dbReference type="Gene3D" id="2.30.130.30">
    <property type="entry name" value="Hypothetical protein"/>
    <property type="match status" value="1"/>
</dbReference>
<dbReference type="AlphaFoldDB" id="A0A256LHR8"/>
<dbReference type="Proteomes" id="UP000216316">
    <property type="component" value="Unassembled WGS sequence"/>
</dbReference>